<name>A0A5N7IZD1_9CLOT</name>
<dbReference type="Pfam" id="PF11368">
    <property type="entry name" value="DUF3169"/>
    <property type="match status" value="1"/>
</dbReference>
<reference evidence="2 3" key="1">
    <citation type="journal article" date="2019" name="Lett. Appl. Microbiol.">
        <title>A case of 'blown pack' spoilage of vacuum-packaged pork likely associated with Clostridium estertheticum in Canada.</title>
        <authorList>
            <person name="Zhang P."/>
            <person name="Ward P."/>
            <person name="McMullen L.M."/>
            <person name="Yang X."/>
        </authorList>
    </citation>
    <scope>NUCLEOTIDE SEQUENCE [LARGE SCALE GENOMIC DNA]</scope>
    <source>
        <strain evidence="2 3">MA19</strain>
    </source>
</reference>
<keyword evidence="1" id="KW-0472">Membrane</keyword>
<evidence type="ECO:0000313" key="2">
    <source>
        <dbReference type="EMBL" id="MPQ61809.1"/>
    </source>
</evidence>
<keyword evidence="1" id="KW-1133">Transmembrane helix</keyword>
<feature type="transmembrane region" description="Helical" evidence="1">
    <location>
        <begin position="89"/>
        <end position="108"/>
    </location>
</feature>
<feature type="transmembrane region" description="Helical" evidence="1">
    <location>
        <begin position="49"/>
        <end position="68"/>
    </location>
</feature>
<dbReference type="AlphaFoldDB" id="A0A5N7IZD1"/>
<evidence type="ECO:0000313" key="3">
    <source>
        <dbReference type="Proteomes" id="UP000342249"/>
    </source>
</evidence>
<evidence type="ECO:0000256" key="1">
    <source>
        <dbReference type="SAM" id="Phobius"/>
    </source>
</evidence>
<organism evidence="2 3">
    <name type="scientific">Clostridium estertheticum</name>
    <dbReference type="NCBI Taxonomy" id="238834"/>
    <lineage>
        <taxon>Bacteria</taxon>
        <taxon>Bacillati</taxon>
        <taxon>Bacillota</taxon>
        <taxon>Clostridia</taxon>
        <taxon>Eubacteriales</taxon>
        <taxon>Clostridiaceae</taxon>
        <taxon>Clostridium</taxon>
    </lineage>
</organism>
<dbReference type="Proteomes" id="UP000342249">
    <property type="component" value="Unassembled WGS sequence"/>
</dbReference>
<sequence>MKMKIKRYKKFIIVMLISGLIGGMLGGFSEKISKLDLSFGGNMINLISKVLFVISIIIIIYLIINTIYIKSNYMKVDLDNVPKVISRKVSNVILLSTVLSIIGLIGYAVVINKSFDKGSFYLIIVPTIILIIAAFVLMTTMKYSNYLNPNRKMHLYENEAEKKHFDKLDDGEKWVIYNCSYTTFNKMQKVYAAILVLIMVLSMFINVPIVACIMIGSIWIIHNLIYSFEARKYEKM</sequence>
<protein>
    <submittedName>
        <fullName evidence="2">DUF3169 family protein</fullName>
    </submittedName>
</protein>
<gene>
    <name evidence="2" type="ORF">E4V82_06735</name>
</gene>
<keyword evidence="1" id="KW-0812">Transmembrane</keyword>
<feature type="transmembrane region" description="Helical" evidence="1">
    <location>
        <begin position="120"/>
        <end position="143"/>
    </location>
</feature>
<comment type="caution">
    <text evidence="2">The sequence shown here is derived from an EMBL/GenBank/DDBJ whole genome shotgun (WGS) entry which is preliminary data.</text>
</comment>
<dbReference type="InterPro" id="IPR021509">
    <property type="entry name" value="DUF3169"/>
</dbReference>
<feature type="transmembrane region" description="Helical" evidence="1">
    <location>
        <begin position="190"/>
        <end position="221"/>
    </location>
</feature>
<proteinExistence type="predicted"/>
<feature type="transmembrane region" description="Helical" evidence="1">
    <location>
        <begin position="12"/>
        <end position="29"/>
    </location>
</feature>
<accession>A0A5N7IZD1</accession>
<dbReference type="EMBL" id="SPSF01000016">
    <property type="protein sequence ID" value="MPQ61809.1"/>
    <property type="molecule type" value="Genomic_DNA"/>
</dbReference>